<dbReference type="VEuPathDB" id="TrichDB:TRFO_16047"/>
<evidence type="ECO:0000313" key="3">
    <source>
        <dbReference type="Proteomes" id="UP000179807"/>
    </source>
</evidence>
<organism evidence="2 3">
    <name type="scientific">Tritrichomonas foetus</name>
    <dbReference type="NCBI Taxonomy" id="1144522"/>
    <lineage>
        <taxon>Eukaryota</taxon>
        <taxon>Metamonada</taxon>
        <taxon>Parabasalia</taxon>
        <taxon>Tritrichomonadida</taxon>
        <taxon>Tritrichomonadidae</taxon>
        <taxon>Tritrichomonas</taxon>
    </lineage>
</organism>
<proteinExistence type="predicted"/>
<dbReference type="GeneID" id="94833446"/>
<dbReference type="AlphaFoldDB" id="A0A1J4KW37"/>
<dbReference type="Proteomes" id="UP000179807">
    <property type="component" value="Unassembled WGS sequence"/>
</dbReference>
<dbReference type="EMBL" id="MLAK01000485">
    <property type="protein sequence ID" value="OHT13725.1"/>
    <property type="molecule type" value="Genomic_DNA"/>
</dbReference>
<accession>A0A1J4KW37</accession>
<keyword evidence="3" id="KW-1185">Reference proteome</keyword>
<dbReference type="RefSeq" id="XP_068366861.1">
    <property type="nucleotide sequence ID" value="XM_068498742.1"/>
</dbReference>
<sequence>MIGTREWTDMIEEEIKELQRLIDRKAEKKELLKYKAIIKSQCRNITFKNANNETNNMIDDISSLKDQNNQSFEHLYRFGVDLSSDFSMLFGIFNRMVKKKLDNNVISDFASVTFVDLLTEKRSIDFSLHLSDSCNLYRKIFGIRIEKLAKEMKEFHIKVIDKLNEIDHSANVLHQRLNKLSFNKHGLKYVALMTTKEGVHISSMRSEINMSDDFKTIDEIIENHKTALQKMGKTLKGKKQITFD</sequence>
<protein>
    <submittedName>
        <fullName evidence="2">Uncharacterized protein</fullName>
    </submittedName>
</protein>
<evidence type="ECO:0000313" key="2">
    <source>
        <dbReference type="EMBL" id="OHT13725.1"/>
    </source>
</evidence>
<comment type="caution">
    <text evidence="2">The sequence shown here is derived from an EMBL/GenBank/DDBJ whole genome shotgun (WGS) entry which is preliminary data.</text>
</comment>
<evidence type="ECO:0000256" key="1">
    <source>
        <dbReference type="SAM" id="Coils"/>
    </source>
</evidence>
<reference evidence="2" key="1">
    <citation type="submission" date="2016-10" db="EMBL/GenBank/DDBJ databases">
        <authorList>
            <person name="Benchimol M."/>
            <person name="Almeida L.G."/>
            <person name="Vasconcelos A.T."/>
            <person name="Perreira-Neves A."/>
            <person name="Rosa I.A."/>
            <person name="Tasca T."/>
            <person name="Bogo M.R."/>
            <person name="de Souza W."/>
        </authorList>
    </citation>
    <scope>NUCLEOTIDE SEQUENCE [LARGE SCALE GENOMIC DNA]</scope>
    <source>
        <strain evidence="2">K</strain>
    </source>
</reference>
<name>A0A1J4KW37_9EUKA</name>
<gene>
    <name evidence="2" type="ORF">TRFO_16047</name>
</gene>
<feature type="coiled-coil region" evidence="1">
    <location>
        <begin position="8"/>
        <end position="67"/>
    </location>
</feature>
<keyword evidence="1" id="KW-0175">Coiled coil</keyword>
<dbReference type="OrthoDB" id="10626318at2759"/>